<evidence type="ECO:0000256" key="1">
    <source>
        <dbReference type="ARBA" id="ARBA00004173"/>
    </source>
</evidence>
<sequence length="354" mass="39174">MALRSPAIRNLLGPHTSISPLRQFQRRWAQVHDVRFVATHQLNNVVERYKDKLSQKAKQEGHSSIASLKEAYQDKIQSVRAADAVETPHPEPLSTSSQSNPGNPRPASSSSTSQPESHHASSPPKSSAPGIKPLSAYLDIPKILTLPQKEIETLWRLRHAPNPNSVCATIPLETYNRLVSTARQNPQFILPLPREIETPASDGERSADNPPTKSSIAAEIHFLQWGFHPPSSTPTSPPTSPDFRTQNTHTSTVIFTHLGAYKLHGAYAQPHTIITHHLDLADEKGLVLMNGTVVPDKGVSLDEAKLLIMWLQRFYDWGVDGSEGGKKGEMLRMFSRGDVAGFKVEDLVEEVERI</sequence>
<keyword evidence="4" id="KW-0496">Mitochondrion</keyword>
<dbReference type="OMA" id="FLQWGFH"/>
<dbReference type="STRING" id="336963.C4JZW6"/>
<evidence type="ECO:0000256" key="2">
    <source>
        <dbReference type="ARBA" id="ARBA00009116"/>
    </source>
</evidence>
<dbReference type="GO" id="GO:0005739">
    <property type="term" value="C:mitochondrion"/>
    <property type="evidence" value="ECO:0007669"/>
    <property type="project" value="UniProtKB-SubCell"/>
</dbReference>
<proteinExistence type="inferred from homology"/>
<evidence type="ECO:0000256" key="5">
    <source>
        <dbReference type="SAM" id="MobiDB-lite"/>
    </source>
</evidence>
<keyword evidence="7" id="KW-1185">Reference proteome</keyword>
<dbReference type="InterPro" id="IPR010591">
    <property type="entry name" value="ATP11"/>
</dbReference>
<dbReference type="GO" id="GO:0033615">
    <property type="term" value="P:mitochondrial proton-transporting ATP synthase complex assembly"/>
    <property type="evidence" value="ECO:0007669"/>
    <property type="project" value="TreeGrafter"/>
</dbReference>
<feature type="region of interest" description="Disordered" evidence="5">
    <location>
        <begin position="82"/>
        <end position="133"/>
    </location>
</feature>
<feature type="compositionally biased region" description="Low complexity" evidence="5">
    <location>
        <begin position="106"/>
        <end position="133"/>
    </location>
</feature>
<dbReference type="KEGG" id="ure:UREG_07717"/>
<evidence type="ECO:0008006" key="8">
    <source>
        <dbReference type="Google" id="ProtNLM"/>
    </source>
</evidence>
<protein>
    <recommendedName>
        <fullName evidence="8">ATP11 protein</fullName>
    </recommendedName>
</protein>
<feature type="compositionally biased region" description="Polar residues" evidence="5">
    <location>
        <begin position="93"/>
        <end position="102"/>
    </location>
</feature>
<dbReference type="PANTHER" id="PTHR13126">
    <property type="entry name" value="CHAPERONE ATP11"/>
    <property type="match status" value="1"/>
</dbReference>
<dbReference type="eggNOG" id="KOG3281">
    <property type="taxonomic scope" value="Eukaryota"/>
</dbReference>
<dbReference type="OrthoDB" id="16535at2759"/>
<dbReference type="Proteomes" id="UP000002058">
    <property type="component" value="Unassembled WGS sequence"/>
</dbReference>
<comment type="subcellular location">
    <subcellularLocation>
        <location evidence="1">Mitochondrion</location>
    </subcellularLocation>
</comment>
<dbReference type="AlphaFoldDB" id="C4JZW6"/>
<dbReference type="RefSeq" id="XP_002582944.1">
    <property type="nucleotide sequence ID" value="XM_002582898.1"/>
</dbReference>
<dbReference type="PANTHER" id="PTHR13126:SF0">
    <property type="entry name" value="ATP SYNTHASE MITOCHONDRIAL F1 COMPLEX ASSEMBLY FACTOR 1"/>
    <property type="match status" value="1"/>
</dbReference>
<dbReference type="Pfam" id="PF06644">
    <property type="entry name" value="ATP11"/>
    <property type="match status" value="1"/>
</dbReference>
<evidence type="ECO:0000313" key="7">
    <source>
        <dbReference type="Proteomes" id="UP000002058"/>
    </source>
</evidence>
<comment type="similarity">
    <text evidence="2">Belongs to the ATP11 family.</text>
</comment>
<dbReference type="FunCoup" id="C4JZW6">
    <property type="interactions" value="272"/>
</dbReference>
<gene>
    <name evidence="6" type="ORF">UREG_07717</name>
</gene>
<accession>C4JZW6</accession>
<dbReference type="VEuPathDB" id="FungiDB:UREG_07717"/>
<name>C4JZW6_UNCRE</name>
<dbReference type="GeneID" id="8439733"/>
<keyword evidence="3" id="KW-0809">Transit peptide</keyword>
<organism evidence="6 7">
    <name type="scientific">Uncinocarpus reesii (strain UAMH 1704)</name>
    <dbReference type="NCBI Taxonomy" id="336963"/>
    <lineage>
        <taxon>Eukaryota</taxon>
        <taxon>Fungi</taxon>
        <taxon>Dikarya</taxon>
        <taxon>Ascomycota</taxon>
        <taxon>Pezizomycotina</taxon>
        <taxon>Eurotiomycetes</taxon>
        <taxon>Eurotiomycetidae</taxon>
        <taxon>Onygenales</taxon>
        <taxon>Onygenaceae</taxon>
        <taxon>Uncinocarpus</taxon>
    </lineage>
</organism>
<evidence type="ECO:0000256" key="3">
    <source>
        <dbReference type="ARBA" id="ARBA00022946"/>
    </source>
</evidence>
<dbReference type="HOGENOM" id="CLU_054226_1_0_1"/>
<dbReference type="EMBL" id="CH476619">
    <property type="protein sequence ID" value="EEP82852.1"/>
    <property type="molecule type" value="Genomic_DNA"/>
</dbReference>
<reference evidence="7" key="1">
    <citation type="journal article" date="2009" name="Genome Res.">
        <title>Comparative genomic analyses of the human fungal pathogens Coccidioides and their relatives.</title>
        <authorList>
            <person name="Sharpton T.J."/>
            <person name="Stajich J.E."/>
            <person name="Rounsley S.D."/>
            <person name="Gardner M.J."/>
            <person name="Wortman J.R."/>
            <person name="Jordar V.S."/>
            <person name="Maiti R."/>
            <person name="Kodira C.D."/>
            <person name="Neafsey D.E."/>
            <person name="Zeng Q."/>
            <person name="Hung C.-Y."/>
            <person name="McMahan C."/>
            <person name="Muszewska A."/>
            <person name="Grynberg M."/>
            <person name="Mandel M.A."/>
            <person name="Kellner E.M."/>
            <person name="Barker B.M."/>
            <person name="Galgiani J.N."/>
            <person name="Orbach M.J."/>
            <person name="Kirkland T.N."/>
            <person name="Cole G.T."/>
            <person name="Henn M.R."/>
            <person name="Birren B.W."/>
            <person name="Taylor J.W."/>
        </authorList>
    </citation>
    <scope>NUCLEOTIDE SEQUENCE [LARGE SCALE GENOMIC DNA]</scope>
    <source>
        <strain evidence="7">UAMH 1704</strain>
    </source>
</reference>
<evidence type="ECO:0000256" key="4">
    <source>
        <dbReference type="ARBA" id="ARBA00023128"/>
    </source>
</evidence>
<dbReference type="InParanoid" id="C4JZW6"/>
<evidence type="ECO:0000313" key="6">
    <source>
        <dbReference type="EMBL" id="EEP82852.1"/>
    </source>
</evidence>